<evidence type="ECO:0000313" key="3">
    <source>
        <dbReference type="Proteomes" id="UP000000466"/>
    </source>
</evidence>
<dbReference type="EMBL" id="CP003746">
    <property type="protein sequence ID" value="AFU98959.1"/>
    <property type="molecule type" value="Genomic_DNA"/>
</dbReference>
<dbReference type="KEGG" id="saga:M5M_08860"/>
<evidence type="ECO:0000313" key="2">
    <source>
        <dbReference type="EMBL" id="AFU98959.1"/>
    </source>
</evidence>
<dbReference type="PANTHER" id="PTHR12526">
    <property type="entry name" value="GLYCOSYLTRANSFERASE"/>
    <property type="match status" value="1"/>
</dbReference>
<dbReference type="Gene3D" id="3.40.50.2000">
    <property type="entry name" value="Glycogen Phosphorylase B"/>
    <property type="match status" value="2"/>
</dbReference>
<protein>
    <submittedName>
        <fullName evidence="2">Group 1 glycosyl transferase</fullName>
    </submittedName>
</protein>
<dbReference type="Pfam" id="PF13439">
    <property type="entry name" value="Glyco_transf_4"/>
    <property type="match status" value="1"/>
</dbReference>
<dbReference type="InterPro" id="IPR028098">
    <property type="entry name" value="Glyco_trans_4-like_N"/>
</dbReference>
<dbReference type="SUPFAM" id="SSF53756">
    <property type="entry name" value="UDP-Glycosyltransferase/glycogen phosphorylase"/>
    <property type="match status" value="1"/>
</dbReference>
<keyword evidence="2" id="KW-0808">Transferase</keyword>
<evidence type="ECO:0000259" key="1">
    <source>
        <dbReference type="Pfam" id="PF13439"/>
    </source>
</evidence>
<name>K4KII1_SIMAS</name>
<dbReference type="eggNOG" id="COG0438">
    <property type="taxonomic scope" value="Bacteria"/>
</dbReference>
<gene>
    <name evidence="2" type="ordered locus">M5M_08860</name>
</gene>
<dbReference type="HOGENOM" id="CLU_009583_0_3_6"/>
<reference evidence="2 3" key="1">
    <citation type="journal article" date="2013" name="Genome Announc.">
        <title>Complete genome sequence of Simiduia agarivorans SA1(T), a marine bacterium able to degrade a variety of polysaccharides.</title>
        <authorList>
            <person name="Lin S.Y."/>
            <person name="Shieh W.Y."/>
            <person name="Chen J.S."/>
            <person name="Tang S.L."/>
        </authorList>
    </citation>
    <scope>NUCLEOTIDE SEQUENCE [LARGE SCALE GENOMIC DNA]</scope>
    <source>
        <strain evidence="3">DSM 21679 / JCM 13881 / BCRC 17597 / SA1</strain>
    </source>
</reference>
<dbReference type="AlphaFoldDB" id="K4KII1"/>
<dbReference type="Proteomes" id="UP000000466">
    <property type="component" value="Chromosome"/>
</dbReference>
<dbReference type="OrthoDB" id="9775208at2"/>
<dbReference type="RefSeq" id="WP_015047124.1">
    <property type="nucleotide sequence ID" value="NC_018868.3"/>
</dbReference>
<dbReference type="GO" id="GO:0016757">
    <property type="term" value="F:glycosyltransferase activity"/>
    <property type="evidence" value="ECO:0007669"/>
    <property type="project" value="UniProtKB-ARBA"/>
</dbReference>
<dbReference type="STRING" id="1117647.M5M_08860"/>
<organism evidence="2 3">
    <name type="scientific">Simiduia agarivorans (strain DSM 21679 / JCM 13881 / BCRC 17597 / SA1)</name>
    <dbReference type="NCBI Taxonomy" id="1117647"/>
    <lineage>
        <taxon>Bacteria</taxon>
        <taxon>Pseudomonadati</taxon>
        <taxon>Pseudomonadota</taxon>
        <taxon>Gammaproteobacteria</taxon>
        <taxon>Cellvibrionales</taxon>
        <taxon>Cellvibrionaceae</taxon>
        <taxon>Simiduia</taxon>
    </lineage>
</organism>
<dbReference type="Pfam" id="PF13692">
    <property type="entry name" value="Glyco_trans_1_4"/>
    <property type="match status" value="1"/>
</dbReference>
<keyword evidence="3" id="KW-1185">Reference proteome</keyword>
<feature type="domain" description="Glycosyltransferase subfamily 4-like N-terminal" evidence="1">
    <location>
        <begin position="16"/>
        <end position="171"/>
    </location>
</feature>
<accession>K4KII1</accession>
<proteinExistence type="predicted"/>
<sequence length="366" mass="40483">MVSKVLHVASGDLWAGAEVQIWMLVRNLKRQGLDVRVLLLNEGELALRLRKDKIPVYVLDESKLCFATLVFASRQIVRDFQPHIIHSHRLKEHLIAALCKGLSGGMQLFRTVHGGAEFTPSIPQRVLRGLDQWMARRKCVRTIAVSEPMLPELQAQLGSSRVSLVENAIDLCALESAVAAASKDLEQDKLHIGIVGRLEPVKRVDRFIQAATEHCSMNPDSHWRFHIVGDGSERSSLMGSVKAAGLEHRVSFHGHVNNSAGYLSQFHAVVMCSEHEGMPMVGLETLALGRHLVCNGVGGLGSLKGFNGCHIYDQSKPHALLEALQVVAGQESCRDDRFMRRYSADQMAVRMCELYGARQAEVATCQ</sequence>